<dbReference type="Proteomes" id="UP000739411">
    <property type="component" value="Unassembled WGS sequence"/>
</dbReference>
<gene>
    <name evidence="1" type="ORF">IPJ38_13215</name>
</gene>
<dbReference type="AlphaFoldDB" id="A0A935N248"/>
<sequence length="82" mass="9107">MDPDSNLTDDFLPDATVDDELEAATPHGLRYARPVADAELVKWIAQVCERDEKAPGSFLRRAGRKVYGFVRALSGSDNSRKK</sequence>
<dbReference type="EMBL" id="JADJMS010000028">
    <property type="protein sequence ID" value="MBK7415925.1"/>
    <property type="molecule type" value="Genomic_DNA"/>
</dbReference>
<organism evidence="1 2">
    <name type="scientific">Candidatus Dechloromonas phosphorivorans</name>
    <dbReference type="NCBI Taxonomy" id="2899244"/>
    <lineage>
        <taxon>Bacteria</taxon>
        <taxon>Pseudomonadati</taxon>
        <taxon>Pseudomonadota</taxon>
        <taxon>Betaproteobacteria</taxon>
        <taxon>Rhodocyclales</taxon>
        <taxon>Azonexaceae</taxon>
        <taxon>Dechloromonas</taxon>
    </lineage>
</organism>
<proteinExistence type="predicted"/>
<evidence type="ECO:0000313" key="1">
    <source>
        <dbReference type="EMBL" id="MBK7415925.1"/>
    </source>
</evidence>
<evidence type="ECO:0000313" key="2">
    <source>
        <dbReference type="Proteomes" id="UP000739411"/>
    </source>
</evidence>
<reference evidence="1 2" key="1">
    <citation type="submission" date="2020-10" db="EMBL/GenBank/DDBJ databases">
        <title>Connecting structure to function with the recovery of over 1000 high-quality activated sludge metagenome-assembled genomes encoding full-length rRNA genes using long-read sequencing.</title>
        <authorList>
            <person name="Singleton C.M."/>
            <person name="Petriglieri F."/>
            <person name="Kristensen J.M."/>
            <person name="Kirkegaard R.H."/>
            <person name="Michaelsen T.Y."/>
            <person name="Andersen M.H."/>
            <person name="Karst S.M."/>
            <person name="Dueholm M.S."/>
            <person name="Nielsen P.H."/>
            <person name="Albertsen M."/>
        </authorList>
    </citation>
    <scope>NUCLEOTIDE SEQUENCE [LARGE SCALE GENOMIC DNA]</scope>
    <source>
        <strain evidence="1">EsbW_18-Q3-R4-48_BATAC.463</strain>
    </source>
</reference>
<comment type="caution">
    <text evidence="1">The sequence shown here is derived from an EMBL/GenBank/DDBJ whole genome shotgun (WGS) entry which is preliminary data.</text>
</comment>
<protein>
    <submittedName>
        <fullName evidence="1">Uncharacterized protein</fullName>
    </submittedName>
</protein>
<name>A0A935N248_9RHOO</name>
<accession>A0A935N248</accession>